<gene>
    <name evidence="5" type="ORF">CFK38_03990</name>
</gene>
<dbReference type="OrthoDB" id="4324715at2"/>
<keyword evidence="6" id="KW-1185">Reference proteome</keyword>
<dbReference type="SUPFAM" id="SSF51735">
    <property type="entry name" value="NAD(P)-binding Rossmann-fold domains"/>
    <property type="match status" value="1"/>
</dbReference>
<name>A0A291GKP0_9MICO</name>
<evidence type="ECO:0000256" key="1">
    <source>
        <dbReference type="ARBA" id="ARBA00005854"/>
    </source>
</evidence>
<proteinExistence type="inferred from homology"/>
<dbReference type="KEGG" id="brz:CFK38_03990"/>
<feature type="domain" description="D-isomer specific 2-hydroxyacid dehydrogenase NAD-binding" evidence="4">
    <location>
        <begin position="120"/>
        <end position="292"/>
    </location>
</feature>
<dbReference type="SUPFAM" id="SSF52283">
    <property type="entry name" value="Formate/glycerate dehydrogenase catalytic domain-like"/>
    <property type="match status" value="1"/>
</dbReference>
<dbReference type="GO" id="GO:0051287">
    <property type="term" value="F:NAD binding"/>
    <property type="evidence" value="ECO:0007669"/>
    <property type="project" value="InterPro"/>
</dbReference>
<sequence length="333" mass="35268">MSPSTTRHLLMAMTPERALDVCHPATRARLEDEFATTWASSGLDEDELRDLLPGQDIVVTSWGTPRLPADLLGTDRGGPGIVAHAAGTIKNLVPPESLEDVTVFSAAPRIATSVGEYCLSAVLTLTRHLVESHADVVQGRWKSDRPSGGELTGRRIGIVGASSTAREFIRLLAPFRTEITVHDPFLSPARAEQLGVRRASLEEVMDNEIVSVHVPATPATEGMLTAELIAAIPDGAIVLNSSRGAAVDTAALLEAAVSGRLRVGLDVYDVEPPQLAESLAQVPGLLLTPHIAGDTSDGHRALTGYVLEDVTDHLARGHRGPSWVDPAALSILA</sequence>
<dbReference type="CDD" id="cd12167">
    <property type="entry name" value="2-Hacid_dh_8"/>
    <property type="match status" value="1"/>
</dbReference>
<evidence type="ECO:0000259" key="4">
    <source>
        <dbReference type="Pfam" id="PF02826"/>
    </source>
</evidence>
<evidence type="ECO:0000313" key="6">
    <source>
        <dbReference type="Proteomes" id="UP000218165"/>
    </source>
</evidence>
<protein>
    <submittedName>
        <fullName evidence="5">Hydroxyacid dehydrogenase</fullName>
    </submittedName>
</protein>
<reference evidence="6" key="1">
    <citation type="submission" date="2017-09" db="EMBL/GenBank/DDBJ databases">
        <title>Brachybacterium sp. VM2412.</title>
        <authorList>
            <person name="Tak E.J."/>
            <person name="Bae J.-W."/>
        </authorList>
    </citation>
    <scope>NUCLEOTIDE SEQUENCE [LARGE SCALE GENOMIC DNA]</scope>
    <source>
        <strain evidence="6">VM2412</strain>
    </source>
</reference>
<dbReference type="AlphaFoldDB" id="A0A291GKP0"/>
<dbReference type="EMBL" id="CP023563">
    <property type="protein sequence ID" value="ATG50775.1"/>
    <property type="molecule type" value="Genomic_DNA"/>
</dbReference>
<dbReference type="PANTHER" id="PTHR42789">
    <property type="entry name" value="D-ISOMER SPECIFIC 2-HYDROXYACID DEHYDROGENASE FAMILY PROTEIN (AFU_ORTHOLOGUE AFUA_6G10090)"/>
    <property type="match status" value="1"/>
</dbReference>
<dbReference type="GO" id="GO:0016491">
    <property type="term" value="F:oxidoreductase activity"/>
    <property type="evidence" value="ECO:0007669"/>
    <property type="project" value="UniProtKB-KW"/>
</dbReference>
<dbReference type="Gene3D" id="3.40.50.720">
    <property type="entry name" value="NAD(P)-binding Rossmann-like Domain"/>
    <property type="match status" value="2"/>
</dbReference>
<keyword evidence="2" id="KW-0560">Oxidoreductase</keyword>
<dbReference type="InterPro" id="IPR006140">
    <property type="entry name" value="D-isomer_DH_NAD-bd"/>
</dbReference>
<keyword evidence="3" id="KW-0520">NAD</keyword>
<dbReference type="Proteomes" id="UP000218165">
    <property type="component" value="Chromosome"/>
</dbReference>
<dbReference type="InterPro" id="IPR036291">
    <property type="entry name" value="NAD(P)-bd_dom_sf"/>
</dbReference>
<evidence type="ECO:0000256" key="2">
    <source>
        <dbReference type="ARBA" id="ARBA00023002"/>
    </source>
</evidence>
<evidence type="ECO:0000256" key="3">
    <source>
        <dbReference type="ARBA" id="ARBA00023027"/>
    </source>
</evidence>
<dbReference type="PANTHER" id="PTHR42789:SF1">
    <property type="entry name" value="D-ISOMER SPECIFIC 2-HYDROXYACID DEHYDROGENASE FAMILY PROTEIN (AFU_ORTHOLOGUE AFUA_6G10090)"/>
    <property type="match status" value="1"/>
</dbReference>
<accession>A0A291GKP0</accession>
<dbReference type="Pfam" id="PF02826">
    <property type="entry name" value="2-Hacid_dh_C"/>
    <property type="match status" value="1"/>
</dbReference>
<comment type="similarity">
    <text evidence="1">Belongs to the D-isomer specific 2-hydroxyacid dehydrogenase family.</text>
</comment>
<organism evidence="5 6">
    <name type="scientific">Brachybacterium vulturis</name>
    <dbReference type="NCBI Taxonomy" id="2017484"/>
    <lineage>
        <taxon>Bacteria</taxon>
        <taxon>Bacillati</taxon>
        <taxon>Actinomycetota</taxon>
        <taxon>Actinomycetes</taxon>
        <taxon>Micrococcales</taxon>
        <taxon>Dermabacteraceae</taxon>
        <taxon>Brachybacterium</taxon>
    </lineage>
</organism>
<dbReference type="RefSeq" id="WP_096801915.1">
    <property type="nucleotide sequence ID" value="NZ_CP023563.1"/>
</dbReference>
<evidence type="ECO:0000313" key="5">
    <source>
        <dbReference type="EMBL" id="ATG50775.1"/>
    </source>
</evidence>
<dbReference type="InterPro" id="IPR050857">
    <property type="entry name" value="D-2-hydroxyacid_DH"/>
</dbReference>